<dbReference type="Proteomes" id="UP001233999">
    <property type="component" value="Unassembled WGS sequence"/>
</dbReference>
<evidence type="ECO:0000313" key="2">
    <source>
        <dbReference type="EMBL" id="KAJ9592346.1"/>
    </source>
</evidence>
<dbReference type="InterPro" id="IPR036397">
    <property type="entry name" value="RNaseH_sf"/>
</dbReference>
<dbReference type="Gene3D" id="3.30.420.10">
    <property type="entry name" value="Ribonuclease H-like superfamily/Ribonuclease H"/>
    <property type="match status" value="1"/>
</dbReference>
<evidence type="ECO:0000256" key="1">
    <source>
        <dbReference type="ARBA" id="ARBA00004123"/>
    </source>
</evidence>
<dbReference type="EMBL" id="JASPKZ010003839">
    <property type="protein sequence ID" value="KAJ9592346.1"/>
    <property type="molecule type" value="Genomic_DNA"/>
</dbReference>
<dbReference type="PANTHER" id="PTHR47326:SF1">
    <property type="entry name" value="HTH PSQ-TYPE DOMAIN-CONTAINING PROTEIN"/>
    <property type="match status" value="1"/>
</dbReference>
<dbReference type="AlphaFoldDB" id="A0AAD8EJC9"/>
<dbReference type="SUPFAM" id="SSF46689">
    <property type="entry name" value="Homeodomain-like"/>
    <property type="match status" value="1"/>
</dbReference>
<evidence type="ECO:0000313" key="3">
    <source>
        <dbReference type="Proteomes" id="UP001233999"/>
    </source>
</evidence>
<reference evidence="2" key="2">
    <citation type="submission" date="2023-05" db="EMBL/GenBank/DDBJ databases">
        <authorList>
            <person name="Fouks B."/>
        </authorList>
    </citation>
    <scope>NUCLEOTIDE SEQUENCE</scope>
    <source>
        <strain evidence="2">Stay&amp;Tobe</strain>
        <tissue evidence="2">Testes</tissue>
    </source>
</reference>
<accession>A0AAD8EJC9</accession>
<name>A0AAD8EJC9_DIPPU</name>
<dbReference type="InterPro" id="IPR009057">
    <property type="entry name" value="Homeodomain-like_sf"/>
</dbReference>
<sequence>MFSKEERIAIVSLKLRGLTYVQVQERFQARFQKAAPTRTNIRLLLNKFLRTGSILDERRSGRPTTPEATVQQLREAVERSPRASTRRLSRESEVAHTTVWRVLRYRLKKRAYQVQVVQKLEAQDYAAREAMCDDLLLQVEGENLMDHMLFSDEAIFHTCGHVNRHNSRIWADEQPHATQEWERNTPKINVWLGLTKNKVYGPFMFMENTITGTTYLDMLQQFLQPQLEDDGILGSVVFQQDGAPPHFARIVRDYLHEVFPGRWIGRGSVRMWAPRSPDLTPLDFFAWGFIKAEVYRVKIQSIEHLRQRIFTAVARITPAMLERVFRATVERWGLCLDMQGEHVELY</sequence>
<dbReference type="GO" id="GO:0003676">
    <property type="term" value="F:nucleic acid binding"/>
    <property type="evidence" value="ECO:0007669"/>
    <property type="project" value="InterPro"/>
</dbReference>
<organism evidence="2 3">
    <name type="scientific">Diploptera punctata</name>
    <name type="common">Pacific beetle cockroach</name>
    <dbReference type="NCBI Taxonomy" id="6984"/>
    <lineage>
        <taxon>Eukaryota</taxon>
        <taxon>Metazoa</taxon>
        <taxon>Ecdysozoa</taxon>
        <taxon>Arthropoda</taxon>
        <taxon>Hexapoda</taxon>
        <taxon>Insecta</taxon>
        <taxon>Pterygota</taxon>
        <taxon>Neoptera</taxon>
        <taxon>Polyneoptera</taxon>
        <taxon>Dictyoptera</taxon>
        <taxon>Blattodea</taxon>
        <taxon>Blaberoidea</taxon>
        <taxon>Blaberidae</taxon>
        <taxon>Diplopterinae</taxon>
        <taxon>Diploptera</taxon>
    </lineage>
</organism>
<proteinExistence type="predicted"/>
<dbReference type="PANTHER" id="PTHR47326">
    <property type="entry name" value="TRANSPOSABLE ELEMENT TC3 TRANSPOSASE-LIKE PROTEIN"/>
    <property type="match status" value="1"/>
</dbReference>
<reference evidence="2" key="1">
    <citation type="journal article" date="2023" name="IScience">
        <title>Live-bearing cockroach genome reveals convergent evolutionary mechanisms linked to viviparity in insects and beyond.</title>
        <authorList>
            <person name="Fouks B."/>
            <person name="Harrison M.C."/>
            <person name="Mikhailova A.A."/>
            <person name="Marchal E."/>
            <person name="English S."/>
            <person name="Carruthers M."/>
            <person name="Jennings E.C."/>
            <person name="Chiamaka E.L."/>
            <person name="Frigard R.A."/>
            <person name="Pippel M."/>
            <person name="Attardo G.M."/>
            <person name="Benoit J.B."/>
            <person name="Bornberg-Bauer E."/>
            <person name="Tobe S.S."/>
        </authorList>
    </citation>
    <scope>NUCLEOTIDE SEQUENCE</scope>
    <source>
        <strain evidence="2">Stay&amp;Tobe</strain>
    </source>
</reference>
<comment type="subcellular location">
    <subcellularLocation>
        <location evidence="1">Nucleus</location>
    </subcellularLocation>
</comment>
<protein>
    <recommendedName>
        <fullName evidence="4">DUF4817 domain-containing protein</fullName>
    </recommendedName>
</protein>
<keyword evidence="3" id="KW-1185">Reference proteome</keyword>
<gene>
    <name evidence="2" type="ORF">L9F63_001115</name>
</gene>
<evidence type="ECO:0008006" key="4">
    <source>
        <dbReference type="Google" id="ProtNLM"/>
    </source>
</evidence>
<dbReference type="GO" id="GO:0005634">
    <property type="term" value="C:nucleus"/>
    <property type="evidence" value="ECO:0007669"/>
    <property type="project" value="UniProtKB-SubCell"/>
</dbReference>
<comment type="caution">
    <text evidence="2">The sequence shown here is derived from an EMBL/GenBank/DDBJ whole genome shotgun (WGS) entry which is preliminary data.</text>
</comment>